<feature type="compositionally biased region" description="Basic and acidic residues" evidence="1">
    <location>
        <begin position="13"/>
        <end position="30"/>
    </location>
</feature>
<proteinExistence type="predicted"/>
<comment type="caution">
    <text evidence="2">The sequence shown here is derived from an EMBL/GenBank/DDBJ whole genome shotgun (WGS) entry which is preliminary data.</text>
</comment>
<reference evidence="2 3" key="1">
    <citation type="journal article" date="2021" name="Hortic Res">
        <title>Chromosome-scale assembly of the Dendrobium chrysotoxum genome enhances the understanding of orchid evolution.</title>
        <authorList>
            <person name="Zhang Y."/>
            <person name="Zhang G.Q."/>
            <person name="Zhang D."/>
            <person name="Liu X.D."/>
            <person name="Xu X.Y."/>
            <person name="Sun W.H."/>
            <person name="Yu X."/>
            <person name="Zhu X."/>
            <person name="Wang Z.W."/>
            <person name="Zhao X."/>
            <person name="Zhong W.Y."/>
            <person name="Chen H."/>
            <person name="Yin W.L."/>
            <person name="Huang T."/>
            <person name="Niu S.C."/>
            <person name="Liu Z.J."/>
        </authorList>
    </citation>
    <scope>NUCLEOTIDE SEQUENCE [LARGE SCALE GENOMIC DNA]</scope>
    <source>
        <strain evidence="2">Lindl</strain>
    </source>
</reference>
<dbReference type="AlphaFoldDB" id="A0AAV7FVX9"/>
<protein>
    <submittedName>
        <fullName evidence="2">Uncharacterized protein</fullName>
    </submittedName>
</protein>
<dbReference type="Proteomes" id="UP000775213">
    <property type="component" value="Unassembled WGS sequence"/>
</dbReference>
<feature type="region of interest" description="Disordered" evidence="1">
    <location>
        <begin position="1"/>
        <end position="30"/>
    </location>
</feature>
<evidence type="ECO:0000313" key="2">
    <source>
        <dbReference type="EMBL" id="KAH0453885.1"/>
    </source>
</evidence>
<name>A0AAV7FVX9_DENCH</name>
<keyword evidence="3" id="KW-1185">Reference proteome</keyword>
<gene>
    <name evidence="2" type="ORF">IEQ34_018209</name>
</gene>
<sequence length="108" mass="12522">MESFPVASLDSSFKNEKSSRELEMEEEDRVRRSELLEEKERCYVRALGGIGQILAKKVDIRARGQLPPPVATVIPPRNINLFHVLIKLENDLDYYHVFGRKSYYACNH</sequence>
<organism evidence="2 3">
    <name type="scientific">Dendrobium chrysotoxum</name>
    <name type="common">Orchid</name>
    <dbReference type="NCBI Taxonomy" id="161865"/>
    <lineage>
        <taxon>Eukaryota</taxon>
        <taxon>Viridiplantae</taxon>
        <taxon>Streptophyta</taxon>
        <taxon>Embryophyta</taxon>
        <taxon>Tracheophyta</taxon>
        <taxon>Spermatophyta</taxon>
        <taxon>Magnoliopsida</taxon>
        <taxon>Liliopsida</taxon>
        <taxon>Asparagales</taxon>
        <taxon>Orchidaceae</taxon>
        <taxon>Epidendroideae</taxon>
        <taxon>Malaxideae</taxon>
        <taxon>Dendrobiinae</taxon>
        <taxon>Dendrobium</taxon>
    </lineage>
</organism>
<evidence type="ECO:0000256" key="1">
    <source>
        <dbReference type="SAM" id="MobiDB-lite"/>
    </source>
</evidence>
<accession>A0AAV7FVX9</accession>
<evidence type="ECO:0000313" key="3">
    <source>
        <dbReference type="Proteomes" id="UP000775213"/>
    </source>
</evidence>
<dbReference type="EMBL" id="JAGFBR010000016">
    <property type="protein sequence ID" value="KAH0453885.1"/>
    <property type="molecule type" value="Genomic_DNA"/>
</dbReference>